<proteinExistence type="predicted"/>
<dbReference type="InterPro" id="IPR051599">
    <property type="entry name" value="Cell_Envelope_Assoc"/>
</dbReference>
<evidence type="ECO:0000259" key="2">
    <source>
        <dbReference type="Pfam" id="PF02698"/>
    </source>
</evidence>
<keyword evidence="1" id="KW-0472">Membrane</keyword>
<dbReference type="EMBL" id="DSIY01000012">
    <property type="protein sequence ID" value="HEG89932.1"/>
    <property type="molecule type" value="Genomic_DNA"/>
</dbReference>
<name>A0A831T6L6_9BACT</name>
<feature type="domain" description="DUF218" evidence="2">
    <location>
        <begin position="58"/>
        <end position="204"/>
    </location>
</feature>
<dbReference type="GO" id="GO:0005886">
    <property type="term" value="C:plasma membrane"/>
    <property type="evidence" value="ECO:0007669"/>
    <property type="project" value="TreeGrafter"/>
</dbReference>
<evidence type="ECO:0000313" key="3">
    <source>
        <dbReference type="EMBL" id="HEG89932.1"/>
    </source>
</evidence>
<reference evidence="3" key="1">
    <citation type="journal article" date="2020" name="mSystems">
        <title>Genome- and Community-Level Interaction Insights into Carbon Utilization and Element Cycling Functions of Hydrothermarchaeota in Hydrothermal Sediment.</title>
        <authorList>
            <person name="Zhou Z."/>
            <person name="Liu Y."/>
            <person name="Xu W."/>
            <person name="Pan J."/>
            <person name="Luo Z.H."/>
            <person name="Li M."/>
        </authorList>
    </citation>
    <scope>NUCLEOTIDE SEQUENCE [LARGE SCALE GENOMIC DNA]</scope>
    <source>
        <strain evidence="3">SpSt-210</strain>
    </source>
</reference>
<comment type="caution">
    <text evidence="3">The sequence shown here is derived from an EMBL/GenBank/DDBJ whole genome shotgun (WGS) entry which is preliminary data.</text>
</comment>
<protein>
    <submittedName>
        <fullName evidence="3">YdcF family protein</fullName>
    </submittedName>
</protein>
<dbReference type="PANTHER" id="PTHR30336">
    <property type="entry name" value="INNER MEMBRANE PROTEIN, PROBABLE PERMEASE"/>
    <property type="match status" value="1"/>
</dbReference>
<accession>A0A831T6L6</accession>
<dbReference type="Gene3D" id="3.40.50.620">
    <property type="entry name" value="HUPs"/>
    <property type="match status" value="1"/>
</dbReference>
<dbReference type="InterPro" id="IPR014729">
    <property type="entry name" value="Rossmann-like_a/b/a_fold"/>
</dbReference>
<keyword evidence="1" id="KW-0812">Transmembrane</keyword>
<dbReference type="PANTHER" id="PTHR30336:SF20">
    <property type="entry name" value="DUF218 DOMAIN-CONTAINING PROTEIN"/>
    <property type="match status" value="1"/>
</dbReference>
<keyword evidence="1" id="KW-1133">Transmembrane helix</keyword>
<dbReference type="AlphaFoldDB" id="A0A831T6L6"/>
<sequence>MTLAPTARRRQARTLGQQLVRLVTISFTLGGLAGALALTTVAVAIYHDARTDERTPSDGILVLGAAQINGRPTRAFRARLDHAFELYQQGYAPAVVLVGGTASPLEPTEAEVGAAYLAERGIPRSSLIVVPEGRDTWHSLEAARPAMEQAGLRQLLVVSDGFHLFRAQRMVEDLGFQALGSPAPNSPIRPGSPLELTYMIRELVAYLAYLAGFR</sequence>
<dbReference type="CDD" id="cd06259">
    <property type="entry name" value="YdcF-like"/>
    <property type="match status" value="1"/>
</dbReference>
<feature type="transmembrane region" description="Helical" evidence="1">
    <location>
        <begin position="20"/>
        <end position="46"/>
    </location>
</feature>
<dbReference type="Pfam" id="PF02698">
    <property type="entry name" value="DUF218"/>
    <property type="match status" value="1"/>
</dbReference>
<gene>
    <name evidence="3" type="ORF">ENP34_00565</name>
</gene>
<evidence type="ECO:0000256" key="1">
    <source>
        <dbReference type="SAM" id="Phobius"/>
    </source>
</evidence>
<organism evidence="3">
    <name type="scientific">Thermorudis peleae</name>
    <dbReference type="NCBI Taxonomy" id="1382356"/>
    <lineage>
        <taxon>Bacteria</taxon>
        <taxon>Pseudomonadati</taxon>
        <taxon>Thermomicrobiota</taxon>
        <taxon>Thermomicrobia</taxon>
        <taxon>Thermomicrobia incertae sedis</taxon>
        <taxon>Thermorudis</taxon>
    </lineage>
</organism>
<dbReference type="InterPro" id="IPR003848">
    <property type="entry name" value="DUF218"/>
</dbReference>